<evidence type="ECO:0000256" key="2">
    <source>
        <dbReference type="ARBA" id="ARBA00022573"/>
    </source>
</evidence>
<protein>
    <submittedName>
        <fullName evidence="7">Precorrin-2 C(20)-methyltransferase</fullName>
    </submittedName>
</protein>
<sequence>MSRQRQRASKVYDHTWSLMLEELLEGKRIAAVTVGDAGMYSTLTPLLGHASEAGISCSMIAGVPAFIAAGAAAGIPLVCHSDRLTVLAMVDSTDEVDRALEEGGTVVVMKLSTLRHDLVPWLEASSTSFLYAEKVGMKGEFMTSDIEDIRNRSIPYFSLLVCSRNGRQQ</sequence>
<dbReference type="Proteomes" id="UP000886335">
    <property type="component" value="Unassembled WGS sequence"/>
</dbReference>
<dbReference type="GO" id="GO:0008168">
    <property type="term" value="F:methyltransferase activity"/>
    <property type="evidence" value="ECO:0007669"/>
    <property type="project" value="UniProtKB-KW"/>
</dbReference>
<comment type="pathway">
    <text evidence="1">Cofactor biosynthesis; adenosylcobalamin biosynthesis.</text>
</comment>
<keyword evidence="2" id="KW-0169">Cobalamin biosynthesis</keyword>
<keyword evidence="5" id="KW-0949">S-adenosyl-L-methionine</keyword>
<evidence type="ECO:0000259" key="6">
    <source>
        <dbReference type="Pfam" id="PF00590"/>
    </source>
</evidence>
<comment type="caution">
    <text evidence="7">The sequence shown here is derived from an EMBL/GenBank/DDBJ whole genome shotgun (WGS) entry which is preliminary data.</text>
</comment>
<evidence type="ECO:0000256" key="1">
    <source>
        <dbReference type="ARBA" id="ARBA00004953"/>
    </source>
</evidence>
<reference evidence="7" key="1">
    <citation type="journal article" date="2020" name="mSystems">
        <title>Genome- and Community-Level Interaction Insights into Carbon Utilization and Element Cycling Functions of Hydrothermarchaeota in Hydrothermal Sediment.</title>
        <authorList>
            <person name="Zhou Z."/>
            <person name="Liu Y."/>
            <person name="Xu W."/>
            <person name="Pan J."/>
            <person name="Luo Z.H."/>
            <person name="Li M."/>
        </authorList>
    </citation>
    <scope>NUCLEOTIDE SEQUENCE [LARGE SCALE GENOMIC DNA]</scope>
    <source>
        <strain evidence="7">SpSt-1181</strain>
    </source>
</reference>
<organism evidence="7">
    <name type="scientific">Prosthecochloris aestuarii</name>
    <dbReference type="NCBI Taxonomy" id="1102"/>
    <lineage>
        <taxon>Bacteria</taxon>
        <taxon>Pseudomonadati</taxon>
        <taxon>Chlorobiota</taxon>
        <taxon>Chlorobiia</taxon>
        <taxon>Chlorobiales</taxon>
        <taxon>Chlorobiaceae</taxon>
        <taxon>Prosthecochloris</taxon>
    </lineage>
</organism>
<keyword evidence="4" id="KW-0808">Transferase</keyword>
<gene>
    <name evidence="7" type="ORF">ENN50_09370</name>
</gene>
<dbReference type="GO" id="GO:0009236">
    <property type="term" value="P:cobalamin biosynthetic process"/>
    <property type="evidence" value="ECO:0007669"/>
    <property type="project" value="UniProtKB-KW"/>
</dbReference>
<evidence type="ECO:0000256" key="3">
    <source>
        <dbReference type="ARBA" id="ARBA00022603"/>
    </source>
</evidence>
<evidence type="ECO:0000256" key="5">
    <source>
        <dbReference type="ARBA" id="ARBA00022691"/>
    </source>
</evidence>
<dbReference type="PANTHER" id="PTHR43467">
    <property type="entry name" value="COBALT-PRECORRIN-2 C(20)-METHYLTRANSFERASE"/>
    <property type="match status" value="1"/>
</dbReference>
<dbReference type="SUPFAM" id="SSF53790">
    <property type="entry name" value="Tetrapyrrole methylase"/>
    <property type="match status" value="1"/>
</dbReference>
<dbReference type="AlphaFoldDB" id="A0A831STS2"/>
<dbReference type="InterPro" id="IPR000878">
    <property type="entry name" value="4pyrrol_Mease"/>
</dbReference>
<keyword evidence="3" id="KW-0489">Methyltransferase</keyword>
<accession>A0A831STS2</accession>
<proteinExistence type="predicted"/>
<evidence type="ECO:0000256" key="4">
    <source>
        <dbReference type="ARBA" id="ARBA00022679"/>
    </source>
</evidence>
<dbReference type="InterPro" id="IPR035996">
    <property type="entry name" value="4pyrrol_Methylase_sf"/>
</dbReference>
<dbReference type="Gene3D" id="3.40.1010.10">
    <property type="entry name" value="Cobalt-precorrin-4 Transmethylase, Domain 1"/>
    <property type="match status" value="1"/>
</dbReference>
<feature type="non-terminal residue" evidence="7">
    <location>
        <position position="1"/>
    </location>
</feature>
<dbReference type="Pfam" id="PF00590">
    <property type="entry name" value="TP_methylase"/>
    <property type="match status" value="1"/>
</dbReference>
<evidence type="ECO:0000313" key="7">
    <source>
        <dbReference type="EMBL" id="HED31864.1"/>
    </source>
</evidence>
<dbReference type="GO" id="GO:0032259">
    <property type="term" value="P:methylation"/>
    <property type="evidence" value="ECO:0007669"/>
    <property type="project" value="UniProtKB-KW"/>
</dbReference>
<dbReference type="PANTHER" id="PTHR43467:SF2">
    <property type="entry name" value="COBALT-PRECORRIN-2 C(20)-METHYLTRANSFERASE"/>
    <property type="match status" value="1"/>
</dbReference>
<feature type="domain" description="Tetrapyrrole methylase" evidence="6">
    <location>
        <begin position="6"/>
        <end position="143"/>
    </location>
</feature>
<dbReference type="InterPro" id="IPR014776">
    <property type="entry name" value="4pyrrole_Mease_sub2"/>
</dbReference>
<dbReference type="Gene3D" id="3.30.950.10">
    <property type="entry name" value="Methyltransferase, Cobalt-precorrin-4 Transmethylase, Domain 2"/>
    <property type="match status" value="1"/>
</dbReference>
<dbReference type="EMBL" id="DSBW01000211">
    <property type="protein sequence ID" value="HED31864.1"/>
    <property type="molecule type" value="Genomic_DNA"/>
</dbReference>
<dbReference type="InterPro" id="IPR014777">
    <property type="entry name" value="4pyrrole_Mease_sub1"/>
</dbReference>
<name>A0A831STS2_PROAE</name>